<keyword evidence="2 7" id="KW-0963">Cytoplasm</keyword>
<dbReference type="HAMAP" id="MF_01007">
    <property type="entry name" value="16SrRNA_methyltr_H"/>
    <property type="match status" value="1"/>
</dbReference>
<dbReference type="PIRSF" id="PIRSF004486">
    <property type="entry name" value="MraW"/>
    <property type="match status" value="1"/>
</dbReference>
<proteinExistence type="inferred from homology"/>
<feature type="binding site" evidence="7">
    <location>
        <position position="62"/>
    </location>
    <ligand>
        <name>S-adenosyl-L-methionine</name>
        <dbReference type="ChEBI" id="CHEBI:59789"/>
    </ligand>
</feature>
<evidence type="ECO:0000256" key="2">
    <source>
        <dbReference type="ARBA" id="ARBA00022490"/>
    </source>
</evidence>
<accession>A0A0R1R1X6</accession>
<dbReference type="GO" id="GO:0070475">
    <property type="term" value="P:rRNA base methylation"/>
    <property type="evidence" value="ECO:0007669"/>
    <property type="project" value="UniProtKB-UniRule"/>
</dbReference>
<reference evidence="8 9" key="1">
    <citation type="journal article" date="2015" name="Genome Announc.">
        <title>Expanding the biotechnology potential of lactobacilli through comparative genomics of 213 strains and associated genera.</title>
        <authorList>
            <person name="Sun Z."/>
            <person name="Harris H.M."/>
            <person name="McCann A."/>
            <person name="Guo C."/>
            <person name="Argimon S."/>
            <person name="Zhang W."/>
            <person name="Yang X."/>
            <person name="Jeffery I.B."/>
            <person name="Cooney J.C."/>
            <person name="Kagawa T.F."/>
            <person name="Liu W."/>
            <person name="Song Y."/>
            <person name="Salvetti E."/>
            <person name="Wrobel A."/>
            <person name="Rasinkangas P."/>
            <person name="Parkhill J."/>
            <person name="Rea M.C."/>
            <person name="O'Sullivan O."/>
            <person name="Ritari J."/>
            <person name="Douillard F.P."/>
            <person name="Paul Ross R."/>
            <person name="Yang R."/>
            <person name="Briner A.E."/>
            <person name="Felis G.E."/>
            <person name="de Vos W.M."/>
            <person name="Barrangou R."/>
            <person name="Klaenhammer T.R."/>
            <person name="Caufield P.W."/>
            <person name="Cui Y."/>
            <person name="Zhang H."/>
            <person name="O'Toole P.W."/>
        </authorList>
    </citation>
    <scope>NUCLEOTIDE SEQUENCE [LARGE SCALE GENOMIC DNA]</scope>
    <source>
        <strain evidence="8 9">DSM 15429</strain>
    </source>
</reference>
<keyword evidence="3 7" id="KW-0698">rRNA processing</keyword>
<comment type="catalytic activity">
    <reaction evidence="7">
        <text>cytidine(1402) in 16S rRNA + S-adenosyl-L-methionine = N(4)-methylcytidine(1402) in 16S rRNA + S-adenosyl-L-homocysteine + H(+)</text>
        <dbReference type="Rhea" id="RHEA:42928"/>
        <dbReference type="Rhea" id="RHEA-COMP:10286"/>
        <dbReference type="Rhea" id="RHEA-COMP:10287"/>
        <dbReference type="ChEBI" id="CHEBI:15378"/>
        <dbReference type="ChEBI" id="CHEBI:57856"/>
        <dbReference type="ChEBI" id="CHEBI:59789"/>
        <dbReference type="ChEBI" id="CHEBI:74506"/>
        <dbReference type="ChEBI" id="CHEBI:82748"/>
        <dbReference type="EC" id="2.1.1.199"/>
    </reaction>
</comment>
<feature type="binding site" evidence="7">
    <location>
        <position position="91"/>
    </location>
    <ligand>
        <name>S-adenosyl-L-methionine</name>
        <dbReference type="ChEBI" id="CHEBI:59789"/>
    </ligand>
</feature>
<dbReference type="SUPFAM" id="SSF81799">
    <property type="entry name" value="Putative methyltransferase TM0872, insert domain"/>
    <property type="match status" value="1"/>
</dbReference>
<comment type="caution">
    <text evidence="8">The sequence shown here is derived from an EMBL/GenBank/DDBJ whole genome shotgun (WGS) entry which is preliminary data.</text>
</comment>
<dbReference type="InterPro" id="IPR023397">
    <property type="entry name" value="SAM-dep_MeTrfase_MraW_recog"/>
</dbReference>
<sequence>MTFKEGSVFMEDFHHVTVLLNEAVAGLAIKPTGIYVDCTLGGGGHSQHILDELTTGHLYAFDQDQTAIDYNQEHLKAALTAGKVTFIKSNFRNLQAELAQRGVTHVDGILYDLGVSSPQFDEADRGFSYQHDAPLDMRMDQQAPLTAWTVVNEWSFNDLMRIFHRYGEEKFAKPIARAIERHRATAPIDTTGQLVEIIKEGIPAAARRHGGHPAKKVFQAIRIAVNDELGALEASLEQAIQLLAPQGRISVITFQSLEDRLVKTMFREQSSLPDLPHGLPVIPQDMQPDYRLVNRKPITPSADELAANHRAHSAKLRILEKLDPTHS</sequence>
<dbReference type="EC" id="2.1.1.199" evidence="7"/>
<feature type="binding site" evidence="7">
    <location>
        <begin position="43"/>
        <end position="45"/>
    </location>
    <ligand>
        <name>S-adenosyl-L-methionine</name>
        <dbReference type="ChEBI" id="CHEBI:59789"/>
    </ligand>
</feature>
<dbReference type="Proteomes" id="UP000051835">
    <property type="component" value="Unassembled WGS sequence"/>
</dbReference>
<dbReference type="PATRIC" id="fig|1423805.4.peg.2065"/>
<feature type="binding site" evidence="7">
    <location>
        <position position="112"/>
    </location>
    <ligand>
        <name>S-adenosyl-L-methionine</name>
        <dbReference type="ChEBI" id="CHEBI:59789"/>
    </ligand>
</feature>
<dbReference type="InterPro" id="IPR029063">
    <property type="entry name" value="SAM-dependent_MTases_sf"/>
</dbReference>
<dbReference type="InterPro" id="IPR002903">
    <property type="entry name" value="RsmH"/>
</dbReference>
<keyword evidence="6 7" id="KW-0949">S-adenosyl-L-methionine</keyword>
<comment type="function">
    <text evidence="7">Specifically methylates the N4 position of cytidine in position 1402 (C1402) of 16S rRNA.</text>
</comment>
<comment type="similarity">
    <text evidence="1 7">Belongs to the methyltransferase superfamily. RsmH family.</text>
</comment>
<dbReference type="SUPFAM" id="SSF53335">
    <property type="entry name" value="S-adenosyl-L-methionine-dependent methyltransferases"/>
    <property type="match status" value="1"/>
</dbReference>
<evidence type="ECO:0000256" key="7">
    <source>
        <dbReference type="HAMAP-Rule" id="MF_01007"/>
    </source>
</evidence>
<keyword evidence="4 7" id="KW-0489">Methyltransferase</keyword>
<gene>
    <name evidence="7" type="primary">rsmH</name>
    <name evidence="8" type="ORF">FD37_GL002014</name>
</gene>
<dbReference type="Gene3D" id="1.10.150.170">
    <property type="entry name" value="Putative methyltransferase TM0872, insert domain"/>
    <property type="match status" value="1"/>
</dbReference>
<evidence type="ECO:0000256" key="5">
    <source>
        <dbReference type="ARBA" id="ARBA00022679"/>
    </source>
</evidence>
<evidence type="ECO:0000256" key="6">
    <source>
        <dbReference type="ARBA" id="ARBA00022691"/>
    </source>
</evidence>
<dbReference type="PANTHER" id="PTHR11265:SF0">
    <property type="entry name" value="12S RRNA N4-METHYLCYTIDINE METHYLTRANSFERASE"/>
    <property type="match status" value="1"/>
</dbReference>
<evidence type="ECO:0000313" key="8">
    <source>
        <dbReference type="EMBL" id="KRL50350.1"/>
    </source>
</evidence>
<organism evidence="8 9">
    <name type="scientific">Levilactobacillus spicheri DSM 15429</name>
    <dbReference type="NCBI Taxonomy" id="1423805"/>
    <lineage>
        <taxon>Bacteria</taxon>
        <taxon>Bacillati</taxon>
        <taxon>Bacillota</taxon>
        <taxon>Bacilli</taxon>
        <taxon>Lactobacillales</taxon>
        <taxon>Lactobacillaceae</taxon>
        <taxon>Levilactobacillus</taxon>
    </lineage>
</organism>
<dbReference type="FunFam" id="1.10.150.170:FF:000001">
    <property type="entry name" value="Ribosomal RNA small subunit methyltransferase H"/>
    <property type="match status" value="1"/>
</dbReference>
<dbReference type="AlphaFoldDB" id="A0A0R1R1X6"/>
<evidence type="ECO:0000313" key="9">
    <source>
        <dbReference type="Proteomes" id="UP000051835"/>
    </source>
</evidence>
<keyword evidence="5 7" id="KW-0808">Transferase</keyword>
<dbReference type="PANTHER" id="PTHR11265">
    <property type="entry name" value="S-ADENOSYL-METHYLTRANSFERASE MRAW"/>
    <property type="match status" value="1"/>
</dbReference>
<dbReference type="Gene3D" id="3.40.50.150">
    <property type="entry name" value="Vaccinia Virus protein VP39"/>
    <property type="match status" value="1"/>
</dbReference>
<dbReference type="Pfam" id="PF01795">
    <property type="entry name" value="Methyltransf_5"/>
    <property type="match status" value="1"/>
</dbReference>
<name>A0A0R1R1X6_9LACO</name>
<feature type="binding site" evidence="7">
    <location>
        <position position="119"/>
    </location>
    <ligand>
        <name>S-adenosyl-L-methionine</name>
        <dbReference type="ChEBI" id="CHEBI:59789"/>
    </ligand>
</feature>
<evidence type="ECO:0000256" key="3">
    <source>
        <dbReference type="ARBA" id="ARBA00022552"/>
    </source>
</evidence>
<protein>
    <recommendedName>
        <fullName evidence="7">Ribosomal RNA small subunit methyltransferase H</fullName>
        <ecNumber evidence="7">2.1.1.199</ecNumber>
    </recommendedName>
    <alternativeName>
        <fullName evidence="7">16S rRNA m(4)C1402 methyltransferase</fullName>
    </alternativeName>
    <alternativeName>
        <fullName evidence="7">rRNA (cytosine-N(4)-)-methyltransferase RsmH</fullName>
    </alternativeName>
</protein>
<dbReference type="NCBIfam" id="TIGR00006">
    <property type="entry name" value="16S rRNA (cytosine(1402)-N(4))-methyltransferase RsmH"/>
    <property type="match status" value="1"/>
</dbReference>
<dbReference type="GO" id="GO:0005737">
    <property type="term" value="C:cytoplasm"/>
    <property type="evidence" value="ECO:0007669"/>
    <property type="project" value="UniProtKB-SubCell"/>
</dbReference>
<dbReference type="GO" id="GO:0071424">
    <property type="term" value="F:rRNA (cytosine-N4-)-methyltransferase activity"/>
    <property type="evidence" value="ECO:0007669"/>
    <property type="project" value="UniProtKB-UniRule"/>
</dbReference>
<evidence type="ECO:0000256" key="4">
    <source>
        <dbReference type="ARBA" id="ARBA00022603"/>
    </source>
</evidence>
<dbReference type="EMBL" id="AZFC01000002">
    <property type="protein sequence ID" value="KRL50350.1"/>
    <property type="molecule type" value="Genomic_DNA"/>
</dbReference>
<comment type="subcellular location">
    <subcellularLocation>
        <location evidence="7">Cytoplasm</location>
    </subcellularLocation>
</comment>
<evidence type="ECO:0000256" key="1">
    <source>
        <dbReference type="ARBA" id="ARBA00010396"/>
    </source>
</evidence>